<evidence type="ECO:0000313" key="2">
    <source>
        <dbReference type="EMBL" id="VWD41824.1"/>
    </source>
</evidence>
<dbReference type="AlphaFoldDB" id="A0A6P3A455"/>
<dbReference type="Pfam" id="PF11745">
    <property type="entry name" value="DUF3304"/>
    <property type="match status" value="2"/>
</dbReference>
<protein>
    <submittedName>
        <fullName evidence="2">Lipoprotein</fullName>
    </submittedName>
</protein>
<dbReference type="InterPro" id="IPR021733">
    <property type="entry name" value="DUF3304"/>
</dbReference>
<evidence type="ECO:0000313" key="3">
    <source>
        <dbReference type="Proteomes" id="UP000494274"/>
    </source>
</evidence>
<keyword evidence="2" id="KW-0449">Lipoprotein</keyword>
<name>A0A6P3A455_BURL3</name>
<gene>
    <name evidence="2" type="ORF">BLA18112_06834</name>
</gene>
<sequence length="323" mass="35689">MRWLVDKKQDGKTPGYWYKAENVRMPKYRRVMGGLWAVFLPGDRVRIMVADGQKGDANDPGIHPPGQRSVHRARCGGSGMEPVIPEWRKCAMSRRRADQMCHGEDTLVYEQVQIAKSIRTGRLSGYGRRAIQVAALIAVLSLGACDKHPGAMAQSLDLSSLPKHYDTLGVGTSTLNYSPWYIHQWGIEGPEGSGVTGGGPNVWPAEVGGKPSGGGKETCCSDIPSVWQPDLRLTVRWLAYRKEDHTTNWYKAENVRIPKYGKVMGGLWAVFLPGDRVRIMVADGQKGDLNDPGIRPLDSDPYIAQGVVDQEWNRLHRDGGSAQ</sequence>
<proteinExistence type="predicted"/>
<organism evidence="2 3">
    <name type="scientific">Burkholderia lata (strain ATCC 17760 / DSM 23089 / LMG 22485 / NCIMB 9086 / R18194 / 383)</name>
    <dbReference type="NCBI Taxonomy" id="482957"/>
    <lineage>
        <taxon>Bacteria</taxon>
        <taxon>Pseudomonadati</taxon>
        <taxon>Pseudomonadota</taxon>
        <taxon>Betaproteobacteria</taxon>
        <taxon>Burkholderiales</taxon>
        <taxon>Burkholderiaceae</taxon>
        <taxon>Burkholderia</taxon>
        <taxon>Burkholderia cepacia complex</taxon>
    </lineage>
</organism>
<feature type="region of interest" description="Disordered" evidence="1">
    <location>
        <begin position="55"/>
        <end position="75"/>
    </location>
</feature>
<reference evidence="2 3" key="1">
    <citation type="submission" date="2019-09" db="EMBL/GenBank/DDBJ databases">
        <authorList>
            <person name="Depoorter E."/>
        </authorList>
    </citation>
    <scope>NUCLEOTIDE SEQUENCE [LARGE SCALE GENOMIC DNA]</scope>
    <source>
        <strain evidence="2">R-18112</strain>
    </source>
</reference>
<dbReference type="EMBL" id="CABVQI010000030">
    <property type="protein sequence ID" value="VWD41824.1"/>
    <property type="molecule type" value="Genomic_DNA"/>
</dbReference>
<evidence type="ECO:0000256" key="1">
    <source>
        <dbReference type="SAM" id="MobiDB-lite"/>
    </source>
</evidence>
<dbReference type="Proteomes" id="UP000494274">
    <property type="component" value="Unassembled WGS sequence"/>
</dbReference>
<accession>A0A6P3A455</accession>